<feature type="region of interest" description="Disordered" evidence="1">
    <location>
        <begin position="21"/>
        <end position="45"/>
    </location>
</feature>
<dbReference type="AlphaFoldDB" id="A0AAV9S4M8"/>
<evidence type="ECO:0000313" key="3">
    <source>
        <dbReference type="Proteomes" id="UP001311232"/>
    </source>
</evidence>
<comment type="caution">
    <text evidence="2">The sequence shown here is derived from an EMBL/GenBank/DDBJ whole genome shotgun (WGS) entry which is preliminary data.</text>
</comment>
<feature type="compositionally biased region" description="Polar residues" evidence="1">
    <location>
        <begin position="21"/>
        <end position="32"/>
    </location>
</feature>
<name>A0AAV9S4M8_9TELE</name>
<organism evidence="2 3">
    <name type="scientific">Crenichthys baileyi</name>
    <name type="common">White River springfish</name>
    <dbReference type="NCBI Taxonomy" id="28760"/>
    <lineage>
        <taxon>Eukaryota</taxon>
        <taxon>Metazoa</taxon>
        <taxon>Chordata</taxon>
        <taxon>Craniata</taxon>
        <taxon>Vertebrata</taxon>
        <taxon>Euteleostomi</taxon>
        <taxon>Actinopterygii</taxon>
        <taxon>Neopterygii</taxon>
        <taxon>Teleostei</taxon>
        <taxon>Neoteleostei</taxon>
        <taxon>Acanthomorphata</taxon>
        <taxon>Ovalentaria</taxon>
        <taxon>Atherinomorphae</taxon>
        <taxon>Cyprinodontiformes</taxon>
        <taxon>Goodeidae</taxon>
        <taxon>Crenichthys</taxon>
    </lineage>
</organism>
<accession>A0AAV9S4M8</accession>
<proteinExistence type="predicted"/>
<dbReference type="EMBL" id="JAHHUM010000894">
    <property type="protein sequence ID" value="KAK5616302.1"/>
    <property type="molecule type" value="Genomic_DNA"/>
</dbReference>
<evidence type="ECO:0000313" key="2">
    <source>
        <dbReference type="EMBL" id="KAK5616302.1"/>
    </source>
</evidence>
<evidence type="ECO:0000256" key="1">
    <source>
        <dbReference type="SAM" id="MobiDB-lite"/>
    </source>
</evidence>
<gene>
    <name evidence="2" type="ORF">CRENBAI_014337</name>
</gene>
<dbReference type="Proteomes" id="UP001311232">
    <property type="component" value="Unassembled WGS sequence"/>
</dbReference>
<feature type="compositionally biased region" description="Basic and acidic residues" evidence="1">
    <location>
        <begin position="35"/>
        <end position="45"/>
    </location>
</feature>
<keyword evidence="3" id="KW-1185">Reference proteome</keyword>
<protein>
    <submittedName>
        <fullName evidence="2">Uncharacterized protein</fullName>
    </submittedName>
</protein>
<reference evidence="2 3" key="1">
    <citation type="submission" date="2021-06" db="EMBL/GenBank/DDBJ databases">
        <authorList>
            <person name="Palmer J.M."/>
        </authorList>
    </citation>
    <scope>NUCLEOTIDE SEQUENCE [LARGE SCALE GENOMIC DNA]</scope>
    <source>
        <strain evidence="2 3">MEX-2019</strain>
        <tissue evidence="2">Muscle</tissue>
    </source>
</reference>
<sequence>MHVATVERKNSLLTGRNLQQNQAQCERPSATTDWGLERTEQRHKENKEAPIQEYFLWEGKVNVNGCSSFSQQVMGCHAAFQYDTSSLHIWSFRYRTASKCLLCVRKLYDEIYPLGKQKPQRPSEIF</sequence>